<evidence type="ECO:0000313" key="9">
    <source>
        <dbReference type="EMBL" id="RUS88407.1"/>
    </source>
</evidence>
<dbReference type="Gene3D" id="3.40.390.10">
    <property type="entry name" value="Collagenase (Catalytic Domain)"/>
    <property type="match status" value="1"/>
</dbReference>
<evidence type="ECO:0000256" key="1">
    <source>
        <dbReference type="ARBA" id="ARBA00001947"/>
    </source>
</evidence>
<reference evidence="9 10" key="1">
    <citation type="submission" date="2019-01" db="EMBL/GenBank/DDBJ databases">
        <title>A draft genome assembly of the solar-powered sea slug Elysia chlorotica.</title>
        <authorList>
            <person name="Cai H."/>
            <person name="Li Q."/>
            <person name="Fang X."/>
            <person name="Li J."/>
            <person name="Curtis N.E."/>
            <person name="Altenburger A."/>
            <person name="Shibata T."/>
            <person name="Feng M."/>
            <person name="Maeda T."/>
            <person name="Schwartz J.A."/>
            <person name="Shigenobu S."/>
            <person name="Lundholm N."/>
            <person name="Nishiyama T."/>
            <person name="Yang H."/>
            <person name="Hasebe M."/>
            <person name="Li S."/>
            <person name="Pierce S.K."/>
            <person name="Wang J."/>
        </authorList>
    </citation>
    <scope>NUCLEOTIDE SEQUENCE [LARGE SCALE GENOMIC DNA]</scope>
    <source>
        <strain evidence="9">EC2010</strain>
        <tissue evidence="9">Whole organism of an adult</tissue>
    </source>
</reference>
<dbReference type="Pfam" id="PF05649">
    <property type="entry name" value="Peptidase_M13_N"/>
    <property type="match status" value="1"/>
</dbReference>
<keyword evidence="6" id="KW-0482">Metalloprotease</keyword>
<evidence type="ECO:0000256" key="6">
    <source>
        <dbReference type="ARBA" id="ARBA00023049"/>
    </source>
</evidence>
<keyword evidence="5" id="KW-0862">Zinc</keyword>
<dbReference type="PANTHER" id="PTHR11733:SF240">
    <property type="entry name" value="GH14155P-RELATED"/>
    <property type="match status" value="1"/>
</dbReference>
<dbReference type="EMBL" id="RQTK01000083">
    <property type="protein sequence ID" value="RUS88407.1"/>
    <property type="molecule type" value="Genomic_DNA"/>
</dbReference>
<dbReference type="GO" id="GO:0004222">
    <property type="term" value="F:metalloendopeptidase activity"/>
    <property type="evidence" value="ECO:0007669"/>
    <property type="project" value="InterPro"/>
</dbReference>
<evidence type="ECO:0000256" key="5">
    <source>
        <dbReference type="ARBA" id="ARBA00022833"/>
    </source>
</evidence>
<keyword evidence="10" id="KW-1185">Reference proteome</keyword>
<gene>
    <name evidence="9" type="ORF">EGW08_003803</name>
</gene>
<dbReference type="Proteomes" id="UP000271974">
    <property type="component" value="Unassembled WGS sequence"/>
</dbReference>
<evidence type="ECO:0008006" key="11">
    <source>
        <dbReference type="Google" id="ProtNLM"/>
    </source>
</evidence>
<dbReference type="InterPro" id="IPR000718">
    <property type="entry name" value="Peptidase_M13"/>
</dbReference>
<dbReference type="Pfam" id="PF01431">
    <property type="entry name" value="Peptidase_M13"/>
    <property type="match status" value="1"/>
</dbReference>
<keyword evidence="4" id="KW-0378">Hydrolase</keyword>
<evidence type="ECO:0000256" key="3">
    <source>
        <dbReference type="ARBA" id="ARBA00022723"/>
    </source>
</evidence>
<evidence type="ECO:0000313" key="10">
    <source>
        <dbReference type="Proteomes" id="UP000271974"/>
    </source>
</evidence>
<dbReference type="InterPro" id="IPR018497">
    <property type="entry name" value="Peptidase_M13_C"/>
</dbReference>
<dbReference type="SUPFAM" id="SSF55486">
    <property type="entry name" value="Metalloproteases ('zincins'), catalytic domain"/>
    <property type="match status" value="1"/>
</dbReference>
<dbReference type="InterPro" id="IPR042089">
    <property type="entry name" value="Peptidase_M13_dom_2"/>
</dbReference>
<feature type="domain" description="Peptidase M13 N-terminal" evidence="8">
    <location>
        <begin position="7"/>
        <end position="401"/>
    </location>
</feature>
<comment type="cofactor">
    <cofactor evidence="1">
        <name>Zn(2+)</name>
        <dbReference type="ChEBI" id="CHEBI:29105"/>
    </cofactor>
</comment>
<dbReference type="OrthoDB" id="6475849at2759"/>
<dbReference type="GO" id="GO:0005886">
    <property type="term" value="C:plasma membrane"/>
    <property type="evidence" value="ECO:0007669"/>
    <property type="project" value="TreeGrafter"/>
</dbReference>
<dbReference type="GO" id="GO:0016485">
    <property type="term" value="P:protein processing"/>
    <property type="evidence" value="ECO:0007669"/>
    <property type="project" value="TreeGrafter"/>
</dbReference>
<evidence type="ECO:0000259" key="8">
    <source>
        <dbReference type="Pfam" id="PF05649"/>
    </source>
</evidence>
<evidence type="ECO:0000256" key="2">
    <source>
        <dbReference type="ARBA" id="ARBA00022670"/>
    </source>
</evidence>
<keyword evidence="3" id="KW-0479">Metal-binding</keyword>
<name>A0A3S1BHH3_ELYCH</name>
<keyword evidence="2" id="KW-0645">Protease</keyword>
<dbReference type="InterPro" id="IPR024079">
    <property type="entry name" value="MetalloPept_cat_dom_sf"/>
</dbReference>
<dbReference type="AlphaFoldDB" id="A0A3S1BHH3"/>
<organism evidence="9 10">
    <name type="scientific">Elysia chlorotica</name>
    <name type="common">Eastern emerald elysia</name>
    <name type="synonym">Sea slug</name>
    <dbReference type="NCBI Taxonomy" id="188477"/>
    <lineage>
        <taxon>Eukaryota</taxon>
        <taxon>Metazoa</taxon>
        <taxon>Spiralia</taxon>
        <taxon>Lophotrochozoa</taxon>
        <taxon>Mollusca</taxon>
        <taxon>Gastropoda</taxon>
        <taxon>Heterobranchia</taxon>
        <taxon>Euthyneura</taxon>
        <taxon>Panpulmonata</taxon>
        <taxon>Sacoglossa</taxon>
        <taxon>Placobranchoidea</taxon>
        <taxon>Plakobranchidae</taxon>
        <taxon>Elysia</taxon>
    </lineage>
</organism>
<dbReference type="PRINTS" id="PR00786">
    <property type="entry name" value="NEPRILYSIN"/>
</dbReference>
<dbReference type="PANTHER" id="PTHR11733">
    <property type="entry name" value="ZINC METALLOPROTEASE FAMILY M13 NEPRILYSIN-RELATED"/>
    <property type="match status" value="1"/>
</dbReference>
<sequence length="663" mass="74901">MDQAASPCQDMYQLACGRWAQEVVPPPGETRWSMFDILAQSNDAKLRQLAEQDGSLFRGRNSSSVEKWKKFYKSCMDLDALEAQGTAKLKQLMSELGHWSVSPPTDGSAGWSDGDWSLQESLVKNHKLLATSLFLFSVEKDPTVEENKHVIEFFQSGLTLRYASAYDSDQRELKEGFIKYAVRVGTLLGGEENDVTAKMEDVFQFERNLSKIFAHSPDMSSLDSNKYNLTQFDDLMGNWINIKDYLDDIFGGRHYFEHSTEVIVATPSYFSKLGDVVGSARKETLANYLMWRVLHSVVSFLPLEFQLASLELSRVMDGSSVLTDRWRFCVEQAREAVGFAGSALFVDKHFDQDRKAKMTEALENIRLEFIGLLDHVTWLDQSTRSRLKDKARAMSLRIGYPDMIMDVDKLDSHYEKLEVTQSEFFTNMLRYRDFSVNWALSQLDKKPDPSLWSTTPDVVNAFYNWNFNHIIVTAGILQPPFYSPDYSDALMYGTIGTILGHELTHGFDNKGRLFDKHGHLSHQWSPVAEQGFSNASRCLVDQYSSYSLHGHQSDGNKTLGENIADNGGLKLAYRAFRARGQPSASSLPGLNYTDSQLFYLGFSQFSTAPNLKKYNNAPSLPPPRTHPSTHRVKGCLSNSPEFVSAFSCPSGSPLNPHSKCQVW</sequence>
<evidence type="ECO:0000256" key="4">
    <source>
        <dbReference type="ARBA" id="ARBA00022801"/>
    </source>
</evidence>
<dbReference type="PROSITE" id="PS51885">
    <property type="entry name" value="NEPRILYSIN"/>
    <property type="match status" value="1"/>
</dbReference>
<dbReference type="GO" id="GO:0046872">
    <property type="term" value="F:metal ion binding"/>
    <property type="evidence" value="ECO:0007669"/>
    <property type="project" value="UniProtKB-KW"/>
</dbReference>
<feature type="domain" description="Peptidase M13 C-terminal" evidence="7">
    <location>
        <begin position="460"/>
        <end position="662"/>
    </location>
</feature>
<evidence type="ECO:0000259" key="7">
    <source>
        <dbReference type="Pfam" id="PF01431"/>
    </source>
</evidence>
<dbReference type="CDD" id="cd08662">
    <property type="entry name" value="M13"/>
    <property type="match status" value="1"/>
</dbReference>
<dbReference type="Gene3D" id="1.10.1380.10">
    <property type="entry name" value="Neutral endopeptidase , domain2"/>
    <property type="match status" value="1"/>
</dbReference>
<protein>
    <recommendedName>
        <fullName evidence="11">Endothelin-converting enzyme 1</fullName>
    </recommendedName>
</protein>
<comment type="caution">
    <text evidence="9">The sequence shown here is derived from an EMBL/GenBank/DDBJ whole genome shotgun (WGS) entry which is preliminary data.</text>
</comment>
<accession>A0A3S1BHH3</accession>
<dbReference type="InterPro" id="IPR008753">
    <property type="entry name" value="Peptidase_M13_N"/>
</dbReference>
<proteinExistence type="predicted"/>
<dbReference type="STRING" id="188477.A0A3S1BHH3"/>